<evidence type="ECO:0000313" key="6">
    <source>
        <dbReference type="Proteomes" id="UP000621856"/>
    </source>
</evidence>
<proteinExistence type="predicted"/>
<dbReference type="RefSeq" id="WP_155140897.1">
    <property type="nucleotide sequence ID" value="NZ_BMGZ01000002.1"/>
</dbReference>
<evidence type="ECO:0000256" key="1">
    <source>
        <dbReference type="SAM" id="MobiDB-lite"/>
    </source>
</evidence>
<dbReference type="Proteomes" id="UP000818603">
    <property type="component" value="Unassembled WGS sequence"/>
</dbReference>
<reference evidence="4" key="3">
    <citation type="submission" date="2020-09" db="EMBL/GenBank/DDBJ databases">
        <authorList>
            <person name="Sun Q."/>
            <person name="Zhou Y."/>
        </authorList>
    </citation>
    <scope>NUCLEOTIDE SEQUENCE</scope>
    <source>
        <strain evidence="4">CGMCC 1.14984</strain>
    </source>
</reference>
<dbReference type="GO" id="GO:0008237">
    <property type="term" value="F:metallopeptidase activity"/>
    <property type="evidence" value="ECO:0007669"/>
    <property type="project" value="UniProtKB-KW"/>
</dbReference>
<dbReference type="PANTHER" id="PTHR35797">
    <property type="entry name" value="PROTEASE-RELATED"/>
    <property type="match status" value="1"/>
</dbReference>
<feature type="transmembrane region" description="Helical" evidence="2">
    <location>
        <begin position="203"/>
        <end position="225"/>
    </location>
</feature>
<evidence type="ECO:0000259" key="3">
    <source>
        <dbReference type="Pfam" id="PF02517"/>
    </source>
</evidence>
<dbReference type="InterPro" id="IPR003675">
    <property type="entry name" value="Rce1/LyrA-like_dom"/>
</dbReference>
<feature type="transmembrane region" description="Helical" evidence="2">
    <location>
        <begin position="171"/>
        <end position="191"/>
    </location>
</feature>
<keyword evidence="7" id="KW-1185">Reference proteome</keyword>
<evidence type="ECO:0000313" key="5">
    <source>
        <dbReference type="EMBL" id="NHK28684.1"/>
    </source>
</evidence>
<dbReference type="EMBL" id="BMGZ01000002">
    <property type="protein sequence ID" value="GGH99208.1"/>
    <property type="molecule type" value="Genomic_DNA"/>
</dbReference>
<dbReference type="InterPro" id="IPR042150">
    <property type="entry name" value="MmRce1-like"/>
</dbReference>
<feature type="transmembrane region" description="Helical" evidence="2">
    <location>
        <begin position="135"/>
        <end position="159"/>
    </location>
</feature>
<keyword evidence="2" id="KW-0472">Membrane</keyword>
<evidence type="ECO:0000256" key="2">
    <source>
        <dbReference type="SAM" id="Phobius"/>
    </source>
</evidence>
<keyword evidence="2" id="KW-0812">Transmembrane</keyword>
<feature type="transmembrane region" description="Helical" evidence="2">
    <location>
        <begin position="232"/>
        <end position="254"/>
    </location>
</feature>
<reference evidence="5 7" key="2">
    <citation type="submission" date="2020-02" db="EMBL/GenBank/DDBJ databases">
        <title>Genome sequence of Parvularcula flava strain NH6-79.</title>
        <authorList>
            <person name="Abdul Karim M.H."/>
            <person name="Lam M.Q."/>
            <person name="Chen S.J."/>
            <person name="Yahya A."/>
            <person name="Shahir S."/>
            <person name="Shamsir M.S."/>
            <person name="Chong C.S."/>
        </authorList>
    </citation>
    <scope>NUCLEOTIDE SEQUENCE [LARGE SCALE GENOMIC DNA]</scope>
    <source>
        <strain evidence="5 7">NH6-79</strain>
    </source>
</reference>
<sequence>MQIILFLIISFAISWTVAGRLYTAGGFEGAGPTAGIYLFVMMTGPAIAALIMTLIYDRDKFFSSLGLSGRSPLKVISWSVIGWVVAIVLVTYAALIAALAGPGFADPAASMAAQLEAGLAAQNIDLEELPMSMEMLVMIQFAVNLPLGILINTFLLTFTEELGWRGWLQPRLAFLGFWPMCLLTGLIWGIWHAPIIVMGYNYPGLPVLGPILMTVFCILLTPYVALMRERGLTWAAGAFHGAINAVAGVSLLFIASSDGWVWNGIMGLGGFIVMAVGCAIIWWWRNNNPAKPISPVREAIPATSSPNDPPTPDTSSSG</sequence>
<evidence type="ECO:0000313" key="4">
    <source>
        <dbReference type="EMBL" id="GGH99208.1"/>
    </source>
</evidence>
<keyword evidence="5" id="KW-0378">Hydrolase</keyword>
<keyword evidence="5" id="KW-0645">Protease</keyword>
<reference evidence="4" key="1">
    <citation type="journal article" date="2014" name="Int. J. Syst. Evol. Microbiol.">
        <title>Complete genome sequence of Corynebacterium casei LMG S-19264T (=DSM 44701T), isolated from a smear-ripened cheese.</title>
        <authorList>
            <consortium name="US DOE Joint Genome Institute (JGI-PGF)"/>
            <person name="Walter F."/>
            <person name="Albersmeier A."/>
            <person name="Kalinowski J."/>
            <person name="Ruckert C."/>
        </authorList>
    </citation>
    <scope>NUCLEOTIDE SEQUENCE</scope>
    <source>
        <strain evidence="4">CGMCC 1.14984</strain>
    </source>
</reference>
<dbReference type="GO" id="GO:0004175">
    <property type="term" value="F:endopeptidase activity"/>
    <property type="evidence" value="ECO:0007669"/>
    <property type="project" value="UniProtKB-ARBA"/>
</dbReference>
<dbReference type="PANTHER" id="PTHR35797:SF1">
    <property type="entry name" value="PROTEASE"/>
    <property type="match status" value="1"/>
</dbReference>
<feature type="transmembrane region" description="Helical" evidence="2">
    <location>
        <begin position="260"/>
        <end position="284"/>
    </location>
</feature>
<organism evidence="4 6">
    <name type="scientific">Aquisalinus luteolus</name>
    <dbReference type="NCBI Taxonomy" id="1566827"/>
    <lineage>
        <taxon>Bacteria</taxon>
        <taxon>Pseudomonadati</taxon>
        <taxon>Pseudomonadota</taxon>
        <taxon>Alphaproteobacteria</taxon>
        <taxon>Parvularculales</taxon>
        <taxon>Parvularculaceae</taxon>
        <taxon>Aquisalinus</taxon>
    </lineage>
</organism>
<name>A0A8J3A302_9PROT</name>
<accession>A0A8J3A302</accession>
<feature type="transmembrane region" description="Helical" evidence="2">
    <location>
        <begin position="75"/>
        <end position="100"/>
    </location>
</feature>
<dbReference type="AlphaFoldDB" id="A0A8J3A302"/>
<dbReference type="Proteomes" id="UP000621856">
    <property type="component" value="Unassembled WGS sequence"/>
</dbReference>
<gene>
    <name evidence="5" type="ORF">FF098_012260</name>
    <name evidence="4" type="ORF">GCM10011355_24620</name>
</gene>
<dbReference type="GO" id="GO:0080120">
    <property type="term" value="P:CAAX-box protein maturation"/>
    <property type="evidence" value="ECO:0007669"/>
    <property type="project" value="UniProtKB-ARBA"/>
</dbReference>
<keyword evidence="5" id="KW-0482">Metalloprotease</keyword>
<keyword evidence="2" id="KW-1133">Transmembrane helix</keyword>
<feature type="domain" description="CAAX prenyl protease 2/Lysostaphin resistance protein A-like" evidence="3">
    <location>
        <begin position="145"/>
        <end position="246"/>
    </location>
</feature>
<feature type="transmembrane region" description="Helical" evidence="2">
    <location>
        <begin position="34"/>
        <end position="55"/>
    </location>
</feature>
<dbReference type="EMBL" id="VCJR02000002">
    <property type="protein sequence ID" value="NHK28684.1"/>
    <property type="molecule type" value="Genomic_DNA"/>
</dbReference>
<evidence type="ECO:0000313" key="7">
    <source>
        <dbReference type="Proteomes" id="UP000818603"/>
    </source>
</evidence>
<protein>
    <submittedName>
        <fullName evidence="4">Abortive infection protein</fullName>
    </submittedName>
    <submittedName>
        <fullName evidence="5">CPBP family intramembrane metalloprotease</fullName>
    </submittedName>
</protein>
<dbReference type="Pfam" id="PF02517">
    <property type="entry name" value="Rce1-like"/>
    <property type="match status" value="1"/>
</dbReference>
<comment type="caution">
    <text evidence="4">The sequence shown here is derived from an EMBL/GenBank/DDBJ whole genome shotgun (WGS) entry which is preliminary data.</text>
</comment>
<feature type="region of interest" description="Disordered" evidence="1">
    <location>
        <begin position="295"/>
        <end position="318"/>
    </location>
</feature>